<keyword evidence="2" id="KW-0238">DNA-binding</keyword>
<dbReference type="GO" id="GO:0003700">
    <property type="term" value="F:DNA-binding transcription factor activity"/>
    <property type="evidence" value="ECO:0007669"/>
    <property type="project" value="InterPro"/>
</dbReference>
<dbReference type="EMBL" id="QWFX01000016">
    <property type="protein sequence ID" value="RIJ26744.1"/>
    <property type="molecule type" value="Genomic_DNA"/>
</dbReference>
<dbReference type="Gene3D" id="1.10.10.60">
    <property type="entry name" value="Homeodomain-like"/>
    <property type="match status" value="1"/>
</dbReference>
<evidence type="ECO:0000256" key="2">
    <source>
        <dbReference type="ARBA" id="ARBA00023125"/>
    </source>
</evidence>
<evidence type="ECO:0000256" key="1">
    <source>
        <dbReference type="ARBA" id="ARBA00023015"/>
    </source>
</evidence>
<evidence type="ECO:0000313" key="6">
    <source>
        <dbReference type="Proteomes" id="UP000266385"/>
    </source>
</evidence>
<evidence type="ECO:0000313" key="5">
    <source>
        <dbReference type="EMBL" id="RIJ26744.1"/>
    </source>
</evidence>
<feature type="domain" description="HTH araC/xylS-type" evidence="4">
    <location>
        <begin position="233"/>
        <end position="331"/>
    </location>
</feature>
<accession>A0A399R7V3</accession>
<evidence type="ECO:0000256" key="3">
    <source>
        <dbReference type="ARBA" id="ARBA00023163"/>
    </source>
</evidence>
<dbReference type="AlphaFoldDB" id="A0A399R7V3"/>
<dbReference type="Pfam" id="PF12833">
    <property type="entry name" value="HTH_18"/>
    <property type="match status" value="1"/>
</dbReference>
<reference evidence="5 6" key="1">
    <citation type="submission" date="2018-08" db="EMBL/GenBank/DDBJ databases">
        <title>Henriciella mobilis sp. nov., isolated from seawater.</title>
        <authorList>
            <person name="Cheng H."/>
            <person name="Wu Y.-H."/>
            <person name="Xu X.-W."/>
            <person name="Guo L.-L."/>
        </authorList>
    </citation>
    <scope>NUCLEOTIDE SEQUENCE [LARGE SCALE GENOMIC DNA]</scope>
    <source>
        <strain evidence="5 6">JN25</strain>
    </source>
</reference>
<dbReference type="RefSeq" id="WP_119377637.1">
    <property type="nucleotide sequence ID" value="NZ_QWFX01000016.1"/>
</dbReference>
<proteinExistence type="predicted"/>
<dbReference type="SMART" id="SM00342">
    <property type="entry name" value="HTH_ARAC"/>
    <property type="match status" value="1"/>
</dbReference>
<dbReference type="OrthoDB" id="9805730at2"/>
<name>A0A399R7V3_9PROT</name>
<keyword evidence="6" id="KW-1185">Reference proteome</keyword>
<protein>
    <submittedName>
        <fullName evidence="5">AraC family transcriptional regulator</fullName>
    </submittedName>
</protein>
<dbReference type="PROSITE" id="PS01124">
    <property type="entry name" value="HTH_ARAC_FAMILY_2"/>
    <property type="match status" value="1"/>
</dbReference>
<dbReference type="InterPro" id="IPR009057">
    <property type="entry name" value="Homeodomain-like_sf"/>
</dbReference>
<dbReference type="PANTHER" id="PTHR47894:SF1">
    <property type="entry name" value="HTH-TYPE TRANSCRIPTIONAL REGULATOR VQSM"/>
    <property type="match status" value="1"/>
</dbReference>
<comment type="caution">
    <text evidence="5">The sequence shown here is derived from an EMBL/GenBank/DDBJ whole genome shotgun (WGS) entry which is preliminary data.</text>
</comment>
<keyword evidence="1" id="KW-0805">Transcription regulation</keyword>
<dbReference type="InterPro" id="IPR020449">
    <property type="entry name" value="Tscrpt_reg_AraC-type_HTH"/>
</dbReference>
<gene>
    <name evidence="5" type="ORF">D1223_17525</name>
</gene>
<dbReference type="Proteomes" id="UP000266385">
    <property type="component" value="Unassembled WGS sequence"/>
</dbReference>
<dbReference type="InterPro" id="IPR018060">
    <property type="entry name" value="HTH_AraC"/>
</dbReference>
<dbReference type="PANTHER" id="PTHR47894">
    <property type="entry name" value="HTH-TYPE TRANSCRIPTIONAL REGULATOR GADX"/>
    <property type="match status" value="1"/>
</dbReference>
<dbReference type="GO" id="GO:0005829">
    <property type="term" value="C:cytosol"/>
    <property type="evidence" value="ECO:0007669"/>
    <property type="project" value="TreeGrafter"/>
</dbReference>
<dbReference type="GO" id="GO:0000976">
    <property type="term" value="F:transcription cis-regulatory region binding"/>
    <property type="evidence" value="ECO:0007669"/>
    <property type="project" value="TreeGrafter"/>
</dbReference>
<dbReference type="InterPro" id="IPR032687">
    <property type="entry name" value="AraC-type_N"/>
</dbReference>
<dbReference type="PRINTS" id="PR00032">
    <property type="entry name" value="HTHARAC"/>
</dbReference>
<sequence length="333" mass="36639">MGEITSLFAHKVARQVSPGVETGDALKSLGLQPDEPVDSSQMVASHAYYDFFADLARRDPDGLTLPLRVGASMRCDDYGAFGFAWKTATTLAGSYERAEQFGRRLTTVSSYTVEHVQDGAFLHLHRAGDRHLGLRLSNEATIASVAAISHEVSETPFVPRAVYFRHDAPGRTDAHESHFGCAVHFGADRDALLVSAERLKAKNRLSDKGLSAYFDRRLKEELAGKAREEALDEQVRQVVAQQLSDGVPTLSGVAEALGMGARTLQRRLADEGQSFQSAVDAARRELSRQLLRETDYSLAEIAFLTGFAEQSGFTRAFKRWSGQTPRSYRLTAQ</sequence>
<keyword evidence="3" id="KW-0804">Transcription</keyword>
<dbReference type="Pfam" id="PF12625">
    <property type="entry name" value="Arabinose_bd"/>
    <property type="match status" value="1"/>
</dbReference>
<evidence type="ECO:0000259" key="4">
    <source>
        <dbReference type="PROSITE" id="PS01124"/>
    </source>
</evidence>
<dbReference type="SUPFAM" id="SSF46689">
    <property type="entry name" value="Homeodomain-like"/>
    <property type="match status" value="1"/>
</dbReference>
<organism evidence="5 6">
    <name type="scientific">Henriciella mobilis</name>
    <dbReference type="NCBI Taxonomy" id="2305467"/>
    <lineage>
        <taxon>Bacteria</taxon>
        <taxon>Pseudomonadati</taxon>
        <taxon>Pseudomonadota</taxon>
        <taxon>Alphaproteobacteria</taxon>
        <taxon>Hyphomonadales</taxon>
        <taxon>Hyphomonadaceae</taxon>
        <taxon>Henriciella</taxon>
    </lineage>
</organism>